<sequence length="229" mass="26974">MKTIKTIDFFCLHDESDLQDIFVDMVEDTKTDAKSESKTPLLSANLSYPTRPYVAQMPALMRIIGHHTDSGRYMPKSGSPEAEAAIRSQQEEEQEQKLVYNKDIQPVERINPFVRWHRRWYHTKIVEPSPTVGVYYSPFNMALEPWAMGLGDMGCAKIFKQYRMCTHMMPSTHRYLCEDEKDDVKECILAQKRILRHQYMYQHRVKKNLPFPDDPLIDGYNWPSFKYLN</sequence>
<organism evidence="3 4">
    <name type="scientific">Rotaria sordida</name>
    <dbReference type="NCBI Taxonomy" id="392033"/>
    <lineage>
        <taxon>Eukaryota</taxon>
        <taxon>Metazoa</taxon>
        <taxon>Spiralia</taxon>
        <taxon>Gnathifera</taxon>
        <taxon>Rotifera</taxon>
        <taxon>Eurotatoria</taxon>
        <taxon>Bdelloidea</taxon>
        <taxon>Philodinida</taxon>
        <taxon>Philodinidae</taxon>
        <taxon>Rotaria</taxon>
    </lineage>
</organism>
<reference evidence="3" key="1">
    <citation type="submission" date="2021-02" db="EMBL/GenBank/DDBJ databases">
        <authorList>
            <person name="Nowell W R."/>
        </authorList>
    </citation>
    <scope>NUCLEOTIDE SEQUENCE</scope>
</reference>
<dbReference type="EMBL" id="CAJNOO010000544">
    <property type="protein sequence ID" value="CAF0973923.1"/>
    <property type="molecule type" value="Genomic_DNA"/>
</dbReference>
<comment type="caution">
    <text evidence="3">The sequence shown here is derived from an EMBL/GenBank/DDBJ whole genome shotgun (WGS) entry which is preliminary data.</text>
</comment>
<gene>
    <name evidence="3" type="ORF">RFH988_LOCUS12778</name>
    <name evidence="2" type="ORF">ZHD862_LOCUS10614</name>
</gene>
<dbReference type="EMBL" id="CAJNOT010000384">
    <property type="protein sequence ID" value="CAF0962853.1"/>
    <property type="molecule type" value="Genomic_DNA"/>
</dbReference>
<dbReference type="AlphaFoldDB" id="A0A814EYJ0"/>
<feature type="region of interest" description="Disordered" evidence="1">
    <location>
        <begin position="72"/>
        <end position="92"/>
    </location>
</feature>
<name>A0A814EYJ0_9BILA</name>
<accession>A0A814EYJ0</accession>
<evidence type="ECO:0000313" key="4">
    <source>
        <dbReference type="Proteomes" id="UP000663882"/>
    </source>
</evidence>
<dbReference type="OrthoDB" id="9993853at2759"/>
<dbReference type="Proteomes" id="UP000663864">
    <property type="component" value="Unassembled WGS sequence"/>
</dbReference>
<dbReference type="Proteomes" id="UP000663882">
    <property type="component" value="Unassembled WGS sequence"/>
</dbReference>
<evidence type="ECO:0000313" key="3">
    <source>
        <dbReference type="EMBL" id="CAF0973923.1"/>
    </source>
</evidence>
<evidence type="ECO:0000256" key="1">
    <source>
        <dbReference type="SAM" id="MobiDB-lite"/>
    </source>
</evidence>
<evidence type="ECO:0000313" key="2">
    <source>
        <dbReference type="EMBL" id="CAF0962853.1"/>
    </source>
</evidence>
<protein>
    <submittedName>
        <fullName evidence="3">Uncharacterized protein</fullName>
    </submittedName>
</protein>
<proteinExistence type="predicted"/>